<dbReference type="AlphaFoldDB" id="A0A9D9HJ58"/>
<evidence type="ECO:0000313" key="2">
    <source>
        <dbReference type="EMBL" id="MBO8454808.1"/>
    </source>
</evidence>
<name>A0A9D9HJ58_9BACT</name>
<dbReference type="SUPFAM" id="SSF56935">
    <property type="entry name" value="Porins"/>
    <property type="match status" value="1"/>
</dbReference>
<sequence>MRTKAIYAAVSAIGLLYFSAPFASSQTIDPTVEVSRDYEGKMIDVHKPVQTMPVPDSLQHFDLEFDYFVNDSPYKGAYVFTPYMLDMTPGETDFGERQLWLKAGAGFALQPVLDLVWSPLRKGRFRMNVYASHRSYFGRYRGIGLSPASDGGSSLVLDDYAWKPYYGPDRSAGSTSFSGYESRTTAGVDGIYAWKGGNFGFDVSYYGVAAKDTLLARGYDAVDAKFHIGSDNSASRRFIYGVSARYRFGEDKADLSGNGSGYFQEHLMDMDVSLSPKISEFSRVDIDFGTDIAFYLSAGRYTGDIYAVPSYRFDKGRWDLDLGVKFAAVFFNDYVSESQNILQVKQGQFVFPAVNVAFEAVKDYLSVYVSADGGNENYTWSDMLDRNSRYDLYRASWQSLGNNLVNVAADIGIRGNVASRFGYDLRTGYVLSDWGLFDGIWTDAAGRVGYMPVYSASRLYHVTLSCKWESRDFSADGAFSYKDSDVAGRTAGAFAPAAFSGYVNMTYNWRKRIFVGVDCGFSAARKAVLASSDGMTASYVSLPGYADLGLSVEFKFSRQLSFWAHGGNLLDMTVQRIPLYAESGVNFTAGICLNL</sequence>
<feature type="chain" id="PRO_5039374780" evidence="1">
    <location>
        <begin position="24"/>
        <end position="595"/>
    </location>
</feature>
<dbReference type="EMBL" id="JADIMK010000003">
    <property type="protein sequence ID" value="MBO8454808.1"/>
    <property type="molecule type" value="Genomic_DNA"/>
</dbReference>
<reference evidence="2" key="2">
    <citation type="journal article" date="2021" name="PeerJ">
        <title>Extensive microbial diversity within the chicken gut microbiome revealed by metagenomics and culture.</title>
        <authorList>
            <person name="Gilroy R."/>
            <person name="Ravi A."/>
            <person name="Getino M."/>
            <person name="Pursley I."/>
            <person name="Horton D.L."/>
            <person name="Alikhan N.F."/>
            <person name="Baker D."/>
            <person name="Gharbi K."/>
            <person name="Hall N."/>
            <person name="Watson M."/>
            <person name="Adriaenssens E.M."/>
            <person name="Foster-Nyarko E."/>
            <person name="Jarju S."/>
            <person name="Secka A."/>
            <person name="Antonio M."/>
            <person name="Oren A."/>
            <person name="Chaudhuri R.R."/>
            <person name="La Ragione R."/>
            <person name="Hildebrand F."/>
            <person name="Pallen M.J."/>
        </authorList>
    </citation>
    <scope>NUCLEOTIDE SEQUENCE</scope>
    <source>
        <strain evidence="2">B1-3475</strain>
    </source>
</reference>
<feature type="signal peptide" evidence="1">
    <location>
        <begin position="1"/>
        <end position="23"/>
    </location>
</feature>
<reference evidence="2" key="1">
    <citation type="submission" date="2020-10" db="EMBL/GenBank/DDBJ databases">
        <authorList>
            <person name="Gilroy R."/>
        </authorList>
    </citation>
    <scope>NUCLEOTIDE SEQUENCE</scope>
    <source>
        <strain evidence="2">B1-3475</strain>
    </source>
</reference>
<evidence type="ECO:0000313" key="3">
    <source>
        <dbReference type="Proteomes" id="UP000823617"/>
    </source>
</evidence>
<accession>A0A9D9HJ58</accession>
<proteinExistence type="predicted"/>
<dbReference type="Proteomes" id="UP000823617">
    <property type="component" value="Unassembled WGS sequence"/>
</dbReference>
<evidence type="ECO:0000256" key="1">
    <source>
        <dbReference type="SAM" id="SignalP"/>
    </source>
</evidence>
<keyword evidence="1" id="KW-0732">Signal</keyword>
<organism evidence="2 3">
    <name type="scientific">Candidatus Cryptobacteroides intestinigallinarum</name>
    <dbReference type="NCBI Taxonomy" id="2840767"/>
    <lineage>
        <taxon>Bacteria</taxon>
        <taxon>Pseudomonadati</taxon>
        <taxon>Bacteroidota</taxon>
        <taxon>Bacteroidia</taxon>
        <taxon>Bacteroidales</taxon>
        <taxon>Candidatus Cryptobacteroides</taxon>
    </lineage>
</organism>
<gene>
    <name evidence="2" type="ORF">IAC08_00170</name>
</gene>
<comment type="caution">
    <text evidence="2">The sequence shown here is derived from an EMBL/GenBank/DDBJ whole genome shotgun (WGS) entry which is preliminary data.</text>
</comment>
<protein>
    <submittedName>
        <fullName evidence="2">Uncharacterized protein</fullName>
    </submittedName>
</protein>